<accession>A0A1G8SFM6</accession>
<dbReference type="InterPro" id="IPR011990">
    <property type="entry name" value="TPR-like_helical_dom_sf"/>
</dbReference>
<name>A0A1G8SFM6_9FLAO</name>
<dbReference type="PROSITE" id="PS01124">
    <property type="entry name" value="HTH_ARAC_FAMILY_2"/>
    <property type="match status" value="1"/>
</dbReference>
<keyword evidence="2" id="KW-0472">Membrane</keyword>
<evidence type="ECO:0000256" key="1">
    <source>
        <dbReference type="ARBA" id="ARBA00023125"/>
    </source>
</evidence>
<dbReference type="SUPFAM" id="SSF48452">
    <property type="entry name" value="TPR-like"/>
    <property type="match status" value="1"/>
</dbReference>
<evidence type="ECO:0000313" key="4">
    <source>
        <dbReference type="EMBL" id="SDJ28049.1"/>
    </source>
</evidence>
<sequence>MKYAKSISDIAVSKLFFGTIFIFFFCHMLQAQNQFKVPDSLKRKSYAYLSEKLDDDNSGRLADSLYVWSYLYKAKSEKNLAETAMGFKHLMYHSPKNFRLIYADSMVETASKTKDALIIGSAYLSRGIIFYGQNRYNDALNDYITANEYLSKTKDKYQIFKAKYNLGLMKYFLKYTDEAYSLFKECTQYYETNGGKPYLHSLHMVALCYQSMEKFERSTATNTLGIAEALQTGDHDIICYFEHCQGVNDYLTGNYDTSIRLLEKSMPGILKNEDGANAAVGYFYLGKDYLSKNDMGKALPYLKKIDSISRHGTYIRNDLWESYDILVAYYESIHDEASKSYYSQALTKATRANHSDYESVSGKMAYDYTKKIQQSESEKAAIAKSGNNKIIAEAGIIILLAIGLVSVSYKFKKQKQIDQKRFRDIFHEAEETKSGSVKMKVEIQPSDGLSDEVREKILDALDGFENGKGFRDKQTGLPELSRLCHSNTKYVSKAINVYKNKSVPDYLDSLRIEYVHKKLREDRQYANTKIAAISEDAGFKTPQKFNQAFKKYTKGLSPGFFMAEIRKSREQA</sequence>
<gene>
    <name evidence="4" type="ORF">SAMN04487935_0537</name>
</gene>
<keyword evidence="1" id="KW-0238">DNA-binding</keyword>
<proteinExistence type="predicted"/>
<dbReference type="InterPro" id="IPR018060">
    <property type="entry name" value="HTH_AraC"/>
</dbReference>
<dbReference type="GO" id="GO:0003700">
    <property type="term" value="F:DNA-binding transcription factor activity"/>
    <property type="evidence" value="ECO:0007669"/>
    <property type="project" value="InterPro"/>
</dbReference>
<dbReference type="InterPro" id="IPR019734">
    <property type="entry name" value="TPR_rpt"/>
</dbReference>
<dbReference type="SMART" id="SM00028">
    <property type="entry name" value="TPR"/>
    <property type="match status" value="3"/>
</dbReference>
<dbReference type="RefSeq" id="WP_139171673.1">
    <property type="nucleotide sequence ID" value="NZ_BKAI01000002.1"/>
</dbReference>
<keyword evidence="2" id="KW-0812">Transmembrane</keyword>
<dbReference type="AlphaFoldDB" id="A0A1G8SFM6"/>
<reference evidence="4 5" key="1">
    <citation type="submission" date="2016-10" db="EMBL/GenBank/DDBJ databases">
        <authorList>
            <person name="de Groot N.N."/>
        </authorList>
    </citation>
    <scope>NUCLEOTIDE SEQUENCE [LARGE SCALE GENOMIC DNA]</scope>
    <source>
        <strain evidence="4 5">CGMCC 1.10076</strain>
    </source>
</reference>
<dbReference type="OrthoDB" id="5295174at2"/>
<dbReference type="Proteomes" id="UP000199580">
    <property type="component" value="Unassembled WGS sequence"/>
</dbReference>
<organism evidence="4 5">
    <name type="scientific">Flavobacterium noncentrifugens</name>
    <dbReference type="NCBI Taxonomy" id="1128970"/>
    <lineage>
        <taxon>Bacteria</taxon>
        <taxon>Pseudomonadati</taxon>
        <taxon>Bacteroidota</taxon>
        <taxon>Flavobacteriia</taxon>
        <taxon>Flavobacteriales</taxon>
        <taxon>Flavobacteriaceae</taxon>
        <taxon>Flavobacterium</taxon>
    </lineage>
</organism>
<keyword evidence="5" id="KW-1185">Reference proteome</keyword>
<dbReference type="PANTHER" id="PTHR43280:SF2">
    <property type="entry name" value="HTH-TYPE TRANSCRIPTIONAL REGULATOR EXSA"/>
    <property type="match status" value="1"/>
</dbReference>
<keyword evidence="2" id="KW-1133">Transmembrane helix</keyword>
<dbReference type="EMBL" id="FNEZ01000001">
    <property type="protein sequence ID" value="SDJ28049.1"/>
    <property type="molecule type" value="Genomic_DNA"/>
</dbReference>
<evidence type="ECO:0000256" key="2">
    <source>
        <dbReference type="SAM" id="Phobius"/>
    </source>
</evidence>
<dbReference type="PANTHER" id="PTHR43280">
    <property type="entry name" value="ARAC-FAMILY TRANSCRIPTIONAL REGULATOR"/>
    <property type="match status" value="1"/>
</dbReference>
<evidence type="ECO:0000259" key="3">
    <source>
        <dbReference type="PROSITE" id="PS01124"/>
    </source>
</evidence>
<dbReference type="SMART" id="SM00342">
    <property type="entry name" value="HTH_ARAC"/>
    <property type="match status" value="1"/>
</dbReference>
<protein>
    <submittedName>
        <fullName evidence="4">Helix-turn-helix domain-containing protein</fullName>
    </submittedName>
</protein>
<feature type="domain" description="HTH araC/xylS-type" evidence="3">
    <location>
        <begin position="455"/>
        <end position="552"/>
    </location>
</feature>
<dbReference type="GO" id="GO:0043565">
    <property type="term" value="F:sequence-specific DNA binding"/>
    <property type="evidence" value="ECO:0007669"/>
    <property type="project" value="InterPro"/>
</dbReference>
<dbReference type="Gene3D" id="1.10.10.60">
    <property type="entry name" value="Homeodomain-like"/>
    <property type="match status" value="1"/>
</dbReference>
<dbReference type="Gene3D" id="1.25.40.10">
    <property type="entry name" value="Tetratricopeptide repeat domain"/>
    <property type="match status" value="2"/>
</dbReference>
<dbReference type="STRING" id="1128970.SAMN04487935_0537"/>
<feature type="transmembrane region" description="Helical" evidence="2">
    <location>
        <begin position="390"/>
        <end position="411"/>
    </location>
</feature>
<evidence type="ECO:0000313" key="5">
    <source>
        <dbReference type="Proteomes" id="UP000199580"/>
    </source>
</evidence>